<reference evidence="4 5" key="1">
    <citation type="submission" date="2012-10" db="EMBL/GenBank/DDBJ databases">
        <authorList>
            <person name="Zafar N."/>
            <person name="Inman J."/>
            <person name="Hall N."/>
            <person name="Lorenzi H."/>
            <person name="Caler E."/>
        </authorList>
    </citation>
    <scope>NUCLEOTIDE SEQUENCE [LARGE SCALE GENOMIC DNA]</scope>
    <source>
        <strain evidence="4 5">IP1</strain>
    </source>
</reference>
<evidence type="ECO:0000256" key="2">
    <source>
        <dbReference type="SAM" id="MobiDB-lite"/>
    </source>
</evidence>
<dbReference type="GO" id="GO:0003743">
    <property type="term" value="F:translation initiation factor activity"/>
    <property type="evidence" value="ECO:0007669"/>
    <property type="project" value="UniProtKB-UniRule"/>
</dbReference>
<dbReference type="VEuPathDB" id="AmoebaDB:EIN_371130"/>
<dbReference type="KEGG" id="eiv:EIN_371130"/>
<dbReference type="RefSeq" id="XP_004259482.1">
    <property type="nucleotide sequence ID" value="XM_004259434.1"/>
</dbReference>
<accession>A0A0A1UBX1</accession>
<dbReference type="OrthoDB" id="274995at2759"/>
<feature type="compositionally biased region" description="Basic residues" evidence="2">
    <location>
        <begin position="1"/>
        <end position="14"/>
    </location>
</feature>
<feature type="domain" description="S1-like" evidence="3">
    <location>
        <begin position="21"/>
        <end position="95"/>
    </location>
</feature>
<dbReference type="SMART" id="SM00652">
    <property type="entry name" value="eIF1a"/>
    <property type="match status" value="1"/>
</dbReference>
<dbReference type="AlphaFoldDB" id="A0A0A1UBX1"/>
<dbReference type="EMBL" id="KB206332">
    <property type="protein sequence ID" value="ELP92711.1"/>
    <property type="molecule type" value="Genomic_DNA"/>
</dbReference>
<organism evidence="4 5">
    <name type="scientific">Entamoeba invadens IP1</name>
    <dbReference type="NCBI Taxonomy" id="370355"/>
    <lineage>
        <taxon>Eukaryota</taxon>
        <taxon>Amoebozoa</taxon>
        <taxon>Evosea</taxon>
        <taxon>Archamoebae</taxon>
        <taxon>Mastigamoebida</taxon>
        <taxon>Entamoebidae</taxon>
        <taxon>Entamoeba</taxon>
    </lineage>
</organism>
<dbReference type="GeneID" id="14891743"/>
<feature type="region of interest" description="Disordered" evidence="2">
    <location>
        <begin position="128"/>
        <end position="171"/>
    </location>
</feature>
<dbReference type="CDD" id="cd05793">
    <property type="entry name" value="S1_IF1A"/>
    <property type="match status" value="1"/>
</dbReference>
<keyword evidence="5" id="KW-1185">Reference proteome</keyword>
<name>A0A0A1UBX1_ENTIV</name>
<dbReference type="Pfam" id="PF01176">
    <property type="entry name" value="eIF-1a"/>
    <property type="match status" value="1"/>
</dbReference>
<dbReference type="InterPro" id="IPR001253">
    <property type="entry name" value="TIF_eIF-1A"/>
</dbReference>
<dbReference type="PANTHER" id="PTHR21668">
    <property type="entry name" value="EIF-1A"/>
    <property type="match status" value="1"/>
</dbReference>
<dbReference type="SUPFAM" id="SSF50249">
    <property type="entry name" value="Nucleic acid-binding proteins"/>
    <property type="match status" value="1"/>
</dbReference>
<keyword evidence="1 4" id="KW-0396">Initiation factor</keyword>
<dbReference type="InterPro" id="IPR006196">
    <property type="entry name" value="RNA-binding_domain_S1_IF1"/>
</dbReference>
<dbReference type="Proteomes" id="UP000014680">
    <property type="component" value="Unassembled WGS sequence"/>
</dbReference>
<proteinExistence type="inferred from homology"/>
<feature type="region of interest" description="Disordered" evidence="2">
    <location>
        <begin position="1"/>
        <end position="21"/>
    </location>
</feature>
<keyword evidence="1" id="KW-0648">Protein biosynthesis</keyword>
<evidence type="ECO:0000259" key="3">
    <source>
        <dbReference type="PROSITE" id="PS50832"/>
    </source>
</evidence>
<feature type="compositionally biased region" description="Acidic residues" evidence="2">
    <location>
        <begin position="136"/>
        <end position="156"/>
    </location>
</feature>
<sequence>MPRAKGKGGKRGGRRGGMSSEGRELEFKEVGQVYAQVTRILGNRRIEAYCFDGKQRLCHIRGQMQRKVWISVGDVVLVSLREYEEDKADVIKKYNADEVIQLKKYKELPERLQTEEVGQKKDVNIRFGVGDKVSDDSDAGDFDDEEKEDDDEDSQDDLPPPQNRVYTLDDL</sequence>
<dbReference type="Gene3D" id="2.40.50.140">
    <property type="entry name" value="Nucleic acid-binding proteins"/>
    <property type="match status" value="1"/>
</dbReference>
<protein>
    <submittedName>
        <fullName evidence="4">Eukaryotic translation initiation factor 1A, Y-chromosomal, putative</fullName>
    </submittedName>
</protein>
<evidence type="ECO:0000313" key="5">
    <source>
        <dbReference type="Proteomes" id="UP000014680"/>
    </source>
</evidence>
<evidence type="ECO:0000256" key="1">
    <source>
        <dbReference type="PROSITE-ProRule" id="PRU00181"/>
    </source>
</evidence>
<gene>
    <name evidence="4" type="ORF">EIN_371130</name>
</gene>
<dbReference type="GO" id="GO:0003723">
    <property type="term" value="F:RNA binding"/>
    <property type="evidence" value="ECO:0007669"/>
    <property type="project" value="InterPro"/>
</dbReference>
<dbReference type="OMA" id="RRVMMHA"/>
<dbReference type="InterPro" id="IPR012340">
    <property type="entry name" value="NA-bd_OB-fold"/>
</dbReference>
<dbReference type="PROSITE" id="PS50832">
    <property type="entry name" value="S1_IF1_TYPE"/>
    <property type="match status" value="1"/>
</dbReference>
<evidence type="ECO:0000313" key="4">
    <source>
        <dbReference type="EMBL" id="ELP92711.1"/>
    </source>
</evidence>
<dbReference type="HAMAP" id="MF_00216">
    <property type="entry name" value="aIF_1A"/>
    <property type="match status" value="1"/>
</dbReference>